<dbReference type="InterPro" id="IPR043749">
    <property type="entry name" value="DUF5694"/>
</dbReference>
<feature type="chain" id="PRO_5020252045" description="TraB/GumN family protein" evidence="1">
    <location>
        <begin position="20"/>
        <end position="367"/>
    </location>
</feature>
<evidence type="ECO:0000313" key="2">
    <source>
        <dbReference type="EMBL" id="TDK60651.1"/>
    </source>
</evidence>
<proteinExistence type="predicted"/>
<evidence type="ECO:0008006" key="4">
    <source>
        <dbReference type="Google" id="ProtNLM"/>
    </source>
</evidence>
<dbReference type="AlphaFoldDB" id="A0A4R5VS48"/>
<comment type="caution">
    <text evidence="2">The sequence shown here is derived from an EMBL/GenBank/DDBJ whole genome shotgun (WGS) entry which is preliminary data.</text>
</comment>
<keyword evidence="1" id="KW-0732">Signal</keyword>
<gene>
    <name evidence="2" type="ORF">E2I14_17855</name>
</gene>
<dbReference type="OrthoDB" id="69432at2"/>
<organism evidence="2 3">
    <name type="scientific">Sapientia aquatica</name>
    <dbReference type="NCBI Taxonomy" id="1549640"/>
    <lineage>
        <taxon>Bacteria</taxon>
        <taxon>Pseudomonadati</taxon>
        <taxon>Pseudomonadota</taxon>
        <taxon>Betaproteobacteria</taxon>
        <taxon>Burkholderiales</taxon>
        <taxon>Oxalobacteraceae</taxon>
        <taxon>Sapientia</taxon>
    </lineage>
</organism>
<dbReference type="Proteomes" id="UP000294829">
    <property type="component" value="Unassembled WGS sequence"/>
</dbReference>
<accession>A0A4R5VS48</accession>
<evidence type="ECO:0000313" key="3">
    <source>
        <dbReference type="Proteomes" id="UP000294829"/>
    </source>
</evidence>
<dbReference type="RefSeq" id="WP_133331061.1">
    <property type="nucleotide sequence ID" value="NZ_SMYL01000015.1"/>
</dbReference>
<evidence type="ECO:0000256" key="1">
    <source>
        <dbReference type="SAM" id="SignalP"/>
    </source>
</evidence>
<feature type="signal peptide" evidence="1">
    <location>
        <begin position="1"/>
        <end position="19"/>
    </location>
</feature>
<name>A0A4R5VS48_9BURK</name>
<dbReference type="EMBL" id="SMYL01000015">
    <property type="protein sequence ID" value="TDK60651.1"/>
    <property type="molecule type" value="Genomic_DNA"/>
</dbReference>
<dbReference type="Pfam" id="PF18950">
    <property type="entry name" value="DUF5694"/>
    <property type="match status" value="1"/>
</dbReference>
<keyword evidence="3" id="KW-1185">Reference proteome</keyword>
<sequence length="367" mass="40636">MLRTIIVVIAMLFGAAARAADYTPSFDPSKLKGPEVGPPNQVLVLGSDHLRNFPADFDPKFLGQLLDRLQAWKPQIITIEAISGTQCDSMRRYPKQYGDVVKTYCRDTTVARDATGLDVPAASVEVDRLLADLSATPTAAQRRHLAAIFLAADEPISALVQWLRLPANEQIDDQHMHPSLVAILKGLALKRSEDALIAAPLAARLGLERVFSIDHHPGSSSDAYESDQKAYWETVQRLWDNPATAARSTQEKALFAHLNSDEGVLARYRALNQPDQAQLVYESDFGAAMKDPSPQFYGRNYVGYWETRNLRMVSNIRQVLEDTPGKRLLSIVGASHKGYFEAYLNMMHDVHLVDVEQVLSGSPAAQN</sequence>
<protein>
    <recommendedName>
        <fullName evidence="4">TraB/GumN family protein</fullName>
    </recommendedName>
</protein>
<reference evidence="2 3" key="1">
    <citation type="submission" date="2019-03" db="EMBL/GenBank/DDBJ databases">
        <title>Sapientia aquatica gen. nov., sp. nov., isolated from a crater lake.</title>
        <authorList>
            <person name="Felfoldi T."/>
            <person name="Szabo A."/>
            <person name="Toth E."/>
            <person name="Schumann P."/>
            <person name="Keki Z."/>
            <person name="Marialigeti K."/>
            <person name="Mathe I."/>
        </authorList>
    </citation>
    <scope>NUCLEOTIDE SEQUENCE [LARGE SCALE GENOMIC DNA]</scope>
    <source>
        <strain evidence="2 3">SA-152</strain>
    </source>
</reference>